<keyword evidence="2" id="KW-1185">Reference proteome</keyword>
<reference evidence="1 2" key="1">
    <citation type="submission" date="2018-07" db="EMBL/GenBank/DDBJ databases">
        <title>Desertimonas flava gen. nov. sp. nov.</title>
        <authorList>
            <person name="Liu S."/>
        </authorList>
    </citation>
    <scope>NUCLEOTIDE SEQUENCE [LARGE SCALE GENOMIC DNA]</scope>
    <source>
        <strain evidence="1 2">16Sb5-5</strain>
    </source>
</reference>
<dbReference type="PANTHER" id="PTHR42110">
    <property type="entry name" value="L-ASPARAGINASE, PUTATIVE (AFU_ORTHOLOGUE AFUA_3G11890)-RELATED"/>
    <property type="match status" value="1"/>
</dbReference>
<organism evidence="1 2">
    <name type="scientific">Desertihabitans brevis</name>
    <dbReference type="NCBI Taxonomy" id="2268447"/>
    <lineage>
        <taxon>Bacteria</taxon>
        <taxon>Bacillati</taxon>
        <taxon>Actinomycetota</taxon>
        <taxon>Actinomycetes</taxon>
        <taxon>Propionibacteriales</taxon>
        <taxon>Propionibacteriaceae</taxon>
        <taxon>Desertihabitans</taxon>
    </lineage>
</organism>
<dbReference type="RefSeq" id="WP_114126954.1">
    <property type="nucleotide sequence ID" value="NZ_QOUI01000007.1"/>
</dbReference>
<gene>
    <name evidence="1" type="ORF">DT076_12165</name>
</gene>
<name>A0A367YTF7_9ACTN</name>
<evidence type="ECO:0000313" key="1">
    <source>
        <dbReference type="EMBL" id="RCK69098.1"/>
    </source>
</evidence>
<dbReference type="AlphaFoldDB" id="A0A367YTF7"/>
<dbReference type="Proteomes" id="UP000252770">
    <property type="component" value="Unassembled WGS sequence"/>
</dbReference>
<evidence type="ECO:0000313" key="2">
    <source>
        <dbReference type="Proteomes" id="UP000252770"/>
    </source>
</evidence>
<dbReference type="EMBL" id="QOUI01000007">
    <property type="protein sequence ID" value="RCK69098.1"/>
    <property type="molecule type" value="Genomic_DNA"/>
</dbReference>
<sequence length="322" mass="33971">MSSSDVAAIEVVRNGFTESVHRARVVVTGPDGAVQHALGDVGAPMFPRSSNKPLQAVAMVRAGLDVEGELLALVAASHSGEGFHREGVRRILGGCGLEVSELQNTVDHPSDEVERERWIREGHHREAIAMNCSGKHAGMLRTCRHNGWSRSDYLDPSHPLQRRCRETVAELAGEEVAADAVDGCGAPLHGISLAGLARAFGRIAAADAGPELKVADAIRQHPEWTSGTRREEAAIHRAVPGSVGKAGAEAVYAVGLADGRGLALKVVDGGPRGVPLLMAELLLALGHDAPALHRLRTVPVLGHGRPVGEVRVVPGLLQDLTR</sequence>
<comment type="caution">
    <text evidence="1">The sequence shown here is derived from an EMBL/GenBank/DDBJ whole genome shotgun (WGS) entry which is preliminary data.</text>
</comment>
<dbReference type="Pfam" id="PF06089">
    <property type="entry name" value="Asparaginase_II"/>
    <property type="match status" value="1"/>
</dbReference>
<dbReference type="InterPro" id="IPR010349">
    <property type="entry name" value="Asparaginase_II"/>
</dbReference>
<proteinExistence type="predicted"/>
<protein>
    <submittedName>
        <fullName evidence="1">Asparaginase</fullName>
    </submittedName>
</protein>
<dbReference type="PANTHER" id="PTHR42110:SF1">
    <property type="entry name" value="L-ASPARAGINASE, PUTATIVE (AFU_ORTHOLOGUE AFUA_3G11890)-RELATED"/>
    <property type="match status" value="1"/>
</dbReference>
<accession>A0A367YTF7</accession>